<dbReference type="EMBL" id="JACOOL010000006">
    <property type="protein sequence ID" value="MBC5637224.1"/>
    <property type="molecule type" value="Genomic_DNA"/>
</dbReference>
<comment type="caution">
    <text evidence="1">The sequence shown here is derived from an EMBL/GenBank/DDBJ whole genome shotgun (WGS) entry which is preliminary data.</text>
</comment>
<accession>A0A923L698</accession>
<proteinExistence type="predicted"/>
<evidence type="ECO:0000313" key="2">
    <source>
        <dbReference type="Proteomes" id="UP000637359"/>
    </source>
</evidence>
<keyword evidence="2" id="KW-1185">Reference proteome</keyword>
<evidence type="ECO:0008006" key="3">
    <source>
        <dbReference type="Google" id="ProtNLM"/>
    </source>
</evidence>
<organism evidence="1 2">
    <name type="scientific">Ornithinibacillus hominis</name>
    <dbReference type="NCBI Taxonomy" id="2763055"/>
    <lineage>
        <taxon>Bacteria</taxon>
        <taxon>Bacillati</taxon>
        <taxon>Bacillota</taxon>
        <taxon>Bacilli</taxon>
        <taxon>Bacillales</taxon>
        <taxon>Bacillaceae</taxon>
        <taxon>Ornithinibacillus</taxon>
    </lineage>
</organism>
<dbReference type="Proteomes" id="UP000637359">
    <property type="component" value="Unassembled WGS sequence"/>
</dbReference>
<dbReference type="AlphaFoldDB" id="A0A923L698"/>
<dbReference type="RefSeq" id="WP_186869927.1">
    <property type="nucleotide sequence ID" value="NZ_JACOOL010000006.1"/>
</dbReference>
<protein>
    <recommendedName>
        <fullName evidence="3">LysM domain-containing protein</fullName>
    </recommendedName>
</protein>
<name>A0A923L698_9BACI</name>
<gene>
    <name evidence="1" type="ORF">H8S33_10455</name>
</gene>
<sequence length="109" mass="12656">MKKFILTICIILFLISIYKDLNTGTDLSKQKESQDSSLTLNTAFEPIKIKTERGDTVLTVTERLNPTIHNINIEQIRRDFSTLNPTVDPDHLQVNRYYFFPKYNGYGNN</sequence>
<evidence type="ECO:0000313" key="1">
    <source>
        <dbReference type="EMBL" id="MBC5637224.1"/>
    </source>
</evidence>
<reference evidence="1" key="1">
    <citation type="submission" date="2020-08" db="EMBL/GenBank/DDBJ databases">
        <title>Genome public.</title>
        <authorList>
            <person name="Liu C."/>
            <person name="Sun Q."/>
        </authorList>
    </citation>
    <scope>NUCLEOTIDE SEQUENCE</scope>
    <source>
        <strain evidence="1">BX22</strain>
    </source>
</reference>